<dbReference type="PROSITE" id="PS50181">
    <property type="entry name" value="FBOX"/>
    <property type="match status" value="1"/>
</dbReference>
<dbReference type="InterPro" id="IPR001810">
    <property type="entry name" value="F-box_dom"/>
</dbReference>
<accession>A0A2S6BSD4</accession>
<protein>
    <recommendedName>
        <fullName evidence="1">F-box domain-containing protein</fullName>
    </recommendedName>
</protein>
<dbReference type="AlphaFoldDB" id="A0A2S6BSD4"/>
<dbReference type="SUPFAM" id="SSF81383">
    <property type="entry name" value="F-box domain"/>
    <property type="match status" value="1"/>
</dbReference>
<comment type="caution">
    <text evidence="2">The sequence shown here is derived from an EMBL/GenBank/DDBJ whole genome shotgun (WGS) entry which is preliminary data.</text>
</comment>
<dbReference type="SMART" id="SM00256">
    <property type="entry name" value="FBOX"/>
    <property type="match status" value="1"/>
</dbReference>
<evidence type="ECO:0000313" key="3">
    <source>
        <dbReference type="Proteomes" id="UP000237631"/>
    </source>
</evidence>
<dbReference type="EMBL" id="PNEN01001786">
    <property type="protein sequence ID" value="PPJ50382.1"/>
    <property type="molecule type" value="Genomic_DNA"/>
</dbReference>
<feature type="domain" description="F-box" evidence="1">
    <location>
        <begin position="15"/>
        <end position="61"/>
    </location>
</feature>
<evidence type="ECO:0000259" key="1">
    <source>
        <dbReference type="PROSITE" id="PS50181"/>
    </source>
</evidence>
<reference evidence="3" key="1">
    <citation type="journal article" date="2017" name="bioRxiv">
        <title>Conservation of a gene cluster reveals novel cercosporin biosynthetic mechanisms and extends production to the genus Colletotrichum.</title>
        <authorList>
            <person name="de Jonge R."/>
            <person name="Ebert M.K."/>
            <person name="Huitt-Roehl C.R."/>
            <person name="Pal P."/>
            <person name="Suttle J.C."/>
            <person name="Spanner R.E."/>
            <person name="Neubauer J.D."/>
            <person name="Jurick W.M.II."/>
            <person name="Stott K.A."/>
            <person name="Secor G.A."/>
            <person name="Thomma B.P.H.J."/>
            <person name="Van de Peer Y."/>
            <person name="Townsend C.A."/>
            <person name="Bolton M.D."/>
        </authorList>
    </citation>
    <scope>NUCLEOTIDE SEQUENCE [LARGE SCALE GENOMIC DNA]</scope>
    <source>
        <strain evidence="3">CBS538.71</strain>
    </source>
</reference>
<dbReference type="Proteomes" id="UP000237631">
    <property type="component" value="Unassembled WGS sequence"/>
</dbReference>
<name>A0A2S6BSD4_9PEZI</name>
<dbReference type="Gene3D" id="1.20.1280.50">
    <property type="match status" value="1"/>
</dbReference>
<dbReference type="Pfam" id="PF12937">
    <property type="entry name" value="F-box-like"/>
    <property type="match status" value="1"/>
</dbReference>
<dbReference type="InterPro" id="IPR036047">
    <property type="entry name" value="F-box-like_dom_sf"/>
</dbReference>
<dbReference type="OrthoDB" id="3642192at2759"/>
<keyword evidence="3" id="KW-1185">Reference proteome</keyword>
<sequence>MSSYSQQTPSANSAPATILTLPAEIKLHILCYLPGRQIQACRRVCREFTELIDSRENQKAIIDPIRRRVAKHHWPLLQLLASTYQSSLLGFLFGWILSRGVWPYIERNRLIVTTAAKQWAVQNSHTILKMVLALNDPNIATPASLPIVLNRISRLLGIIAEALAQAYIDVHFPDLFAGSPDTSMRMCDVSTKQKFFSLIDSRIQGVDRQYIITRFGLPLNRAELGRCYDGIVARQAPLVSRGNSAPLVVPRGPSPQLAVPQFVLTAFDYWYQEHDSTSSTEDSCSPQVRIQGRCTANDLSRILLKGVPDLSPFAAWCVRSQWADNLICQALGGKVLTNIQKATVIEDLYVF</sequence>
<gene>
    <name evidence="2" type="ORF">CBER1_06966</name>
</gene>
<organism evidence="2 3">
    <name type="scientific">Cercospora berteroae</name>
    <dbReference type="NCBI Taxonomy" id="357750"/>
    <lineage>
        <taxon>Eukaryota</taxon>
        <taxon>Fungi</taxon>
        <taxon>Dikarya</taxon>
        <taxon>Ascomycota</taxon>
        <taxon>Pezizomycotina</taxon>
        <taxon>Dothideomycetes</taxon>
        <taxon>Dothideomycetidae</taxon>
        <taxon>Mycosphaerellales</taxon>
        <taxon>Mycosphaerellaceae</taxon>
        <taxon>Cercospora</taxon>
    </lineage>
</organism>
<proteinExistence type="predicted"/>
<evidence type="ECO:0000313" key="2">
    <source>
        <dbReference type="EMBL" id="PPJ50382.1"/>
    </source>
</evidence>